<dbReference type="AlphaFoldDB" id="A0A9P5H0V4"/>
<organism evidence="1 2">
    <name type="scientific">Cylindrodendrum hubeiense</name>
    <dbReference type="NCBI Taxonomy" id="595255"/>
    <lineage>
        <taxon>Eukaryota</taxon>
        <taxon>Fungi</taxon>
        <taxon>Dikarya</taxon>
        <taxon>Ascomycota</taxon>
        <taxon>Pezizomycotina</taxon>
        <taxon>Sordariomycetes</taxon>
        <taxon>Hypocreomycetidae</taxon>
        <taxon>Hypocreales</taxon>
        <taxon>Nectriaceae</taxon>
        <taxon>Cylindrodendrum</taxon>
    </lineage>
</organism>
<reference evidence="1" key="1">
    <citation type="submission" date="2020-03" db="EMBL/GenBank/DDBJ databases">
        <title>Draft Genome Sequence of Cylindrodendrum hubeiense.</title>
        <authorList>
            <person name="Buettner E."/>
            <person name="Kellner H."/>
        </authorList>
    </citation>
    <scope>NUCLEOTIDE SEQUENCE</scope>
    <source>
        <strain evidence="1">IHI 201604</strain>
    </source>
</reference>
<comment type="caution">
    <text evidence="1">The sequence shown here is derived from an EMBL/GenBank/DDBJ whole genome shotgun (WGS) entry which is preliminary data.</text>
</comment>
<dbReference type="Proteomes" id="UP000722485">
    <property type="component" value="Unassembled WGS sequence"/>
</dbReference>
<accession>A0A9P5H0V4</accession>
<keyword evidence="2" id="KW-1185">Reference proteome</keyword>
<protein>
    <submittedName>
        <fullName evidence="1">Uncharacterized protein</fullName>
    </submittedName>
</protein>
<name>A0A9P5H0V4_9HYPO</name>
<evidence type="ECO:0000313" key="1">
    <source>
        <dbReference type="EMBL" id="KAF7542649.1"/>
    </source>
</evidence>
<proteinExistence type="predicted"/>
<sequence length="95" mass="10145">MPPQIGKPQPGVDEEMLTAAGHRLYWTALALEPVLKPRAGREIIVMRNPSLMALDDKVILPERAAIASQARADNGPAATCALRRGAAFPKAMMAA</sequence>
<evidence type="ECO:0000313" key="2">
    <source>
        <dbReference type="Proteomes" id="UP000722485"/>
    </source>
</evidence>
<gene>
    <name evidence="1" type="ORF">G7Z17_g11390</name>
</gene>
<dbReference type="EMBL" id="JAANBB010000427">
    <property type="protein sequence ID" value="KAF7542649.1"/>
    <property type="molecule type" value="Genomic_DNA"/>
</dbReference>